<evidence type="ECO:0000256" key="12">
    <source>
        <dbReference type="SAM" id="MobiDB-lite"/>
    </source>
</evidence>
<dbReference type="Gene3D" id="3.30.450.20">
    <property type="entry name" value="PAS domain"/>
    <property type="match status" value="1"/>
</dbReference>
<organism evidence="15 16">
    <name type="scientific">Deinococcus radiopugnans ATCC 19172</name>
    <dbReference type="NCBI Taxonomy" id="585398"/>
    <lineage>
        <taxon>Bacteria</taxon>
        <taxon>Thermotogati</taxon>
        <taxon>Deinococcota</taxon>
        <taxon>Deinococci</taxon>
        <taxon>Deinococcales</taxon>
        <taxon>Deinococcaceae</taxon>
        <taxon>Deinococcus</taxon>
    </lineage>
</organism>
<evidence type="ECO:0000259" key="14">
    <source>
        <dbReference type="PROSITE" id="PS50109"/>
    </source>
</evidence>
<dbReference type="Proteomes" id="UP000313988">
    <property type="component" value="Unassembled WGS sequence"/>
</dbReference>
<dbReference type="Pfam" id="PF14689">
    <property type="entry name" value="SPOB_a"/>
    <property type="match status" value="1"/>
</dbReference>
<evidence type="ECO:0000256" key="5">
    <source>
        <dbReference type="ARBA" id="ARBA00022692"/>
    </source>
</evidence>
<keyword evidence="2" id="KW-1003">Cell membrane</keyword>
<dbReference type="OrthoDB" id="9792686at2"/>
<evidence type="ECO:0000256" key="9">
    <source>
        <dbReference type="ARBA" id="ARBA00022989"/>
    </source>
</evidence>
<keyword evidence="3" id="KW-0597">Phosphoprotein</keyword>
<dbReference type="InterPro" id="IPR036890">
    <property type="entry name" value="HATPase_C_sf"/>
</dbReference>
<dbReference type="GO" id="GO:0000155">
    <property type="term" value="F:phosphorelay sensor kinase activity"/>
    <property type="evidence" value="ECO:0007669"/>
    <property type="project" value="InterPro"/>
</dbReference>
<dbReference type="SMART" id="SM00387">
    <property type="entry name" value="HATPase_c"/>
    <property type="match status" value="1"/>
</dbReference>
<dbReference type="InterPro" id="IPR039506">
    <property type="entry name" value="SPOB_a"/>
</dbReference>
<evidence type="ECO:0000313" key="15">
    <source>
        <dbReference type="EMBL" id="TNM69815.1"/>
    </source>
</evidence>
<dbReference type="InterPro" id="IPR016120">
    <property type="entry name" value="Sig_transdc_His_kin_SpoOB"/>
</dbReference>
<keyword evidence="7 15" id="KW-0418">Kinase</keyword>
<evidence type="ECO:0000256" key="1">
    <source>
        <dbReference type="ARBA" id="ARBA00004651"/>
    </source>
</evidence>
<keyword evidence="5 13" id="KW-0812">Transmembrane</keyword>
<dbReference type="GO" id="GO:0005886">
    <property type="term" value="C:plasma membrane"/>
    <property type="evidence" value="ECO:0007669"/>
    <property type="project" value="UniProtKB-SubCell"/>
</dbReference>
<dbReference type="EMBL" id="VDMO01000016">
    <property type="protein sequence ID" value="TNM69815.1"/>
    <property type="molecule type" value="Genomic_DNA"/>
</dbReference>
<feature type="region of interest" description="Disordered" evidence="12">
    <location>
        <begin position="517"/>
        <end position="537"/>
    </location>
</feature>
<evidence type="ECO:0000256" key="2">
    <source>
        <dbReference type="ARBA" id="ARBA00022475"/>
    </source>
</evidence>
<dbReference type="InterPro" id="IPR033463">
    <property type="entry name" value="sCache_3"/>
</dbReference>
<dbReference type="AlphaFoldDB" id="A0A5C4Y1W6"/>
<dbReference type="InterPro" id="IPR005467">
    <property type="entry name" value="His_kinase_dom"/>
</dbReference>
<dbReference type="Gene3D" id="3.30.565.10">
    <property type="entry name" value="Histidine kinase-like ATPase, C-terminal domain"/>
    <property type="match status" value="1"/>
</dbReference>
<comment type="subcellular location">
    <subcellularLocation>
        <location evidence="1">Cell membrane</location>
        <topology evidence="1">Multi-pass membrane protein</topology>
    </subcellularLocation>
</comment>
<evidence type="ECO:0000256" key="7">
    <source>
        <dbReference type="ARBA" id="ARBA00022777"/>
    </source>
</evidence>
<evidence type="ECO:0000256" key="13">
    <source>
        <dbReference type="SAM" id="Phobius"/>
    </source>
</evidence>
<keyword evidence="4" id="KW-0808">Transferase</keyword>
<keyword evidence="9 13" id="KW-1133">Transmembrane helix</keyword>
<dbReference type="InterPro" id="IPR003594">
    <property type="entry name" value="HATPase_dom"/>
</dbReference>
<evidence type="ECO:0000256" key="8">
    <source>
        <dbReference type="ARBA" id="ARBA00022840"/>
    </source>
</evidence>
<feature type="region of interest" description="Disordered" evidence="12">
    <location>
        <begin position="1"/>
        <end position="46"/>
    </location>
</feature>
<evidence type="ECO:0000313" key="16">
    <source>
        <dbReference type="Proteomes" id="UP000313988"/>
    </source>
</evidence>
<keyword evidence="8" id="KW-0067">ATP-binding</keyword>
<feature type="transmembrane region" description="Helical" evidence="13">
    <location>
        <begin position="229"/>
        <end position="251"/>
    </location>
</feature>
<feature type="domain" description="Histidine kinase" evidence="14">
    <location>
        <begin position="481"/>
        <end position="574"/>
    </location>
</feature>
<name>A0A5C4Y1W6_9DEIO</name>
<gene>
    <name evidence="15" type="ORF">FHR04_14670</name>
</gene>
<feature type="compositionally biased region" description="Basic residues" evidence="12">
    <location>
        <begin position="13"/>
        <end position="24"/>
    </location>
</feature>
<evidence type="ECO:0000256" key="4">
    <source>
        <dbReference type="ARBA" id="ARBA00022679"/>
    </source>
</evidence>
<evidence type="ECO:0000256" key="11">
    <source>
        <dbReference type="ARBA" id="ARBA00023136"/>
    </source>
</evidence>
<dbReference type="Pfam" id="PF13188">
    <property type="entry name" value="PAS_8"/>
    <property type="match status" value="1"/>
</dbReference>
<dbReference type="SUPFAM" id="SSF55890">
    <property type="entry name" value="Sporulation response regulatory protein Spo0B"/>
    <property type="match status" value="1"/>
</dbReference>
<dbReference type="PROSITE" id="PS50109">
    <property type="entry name" value="HIS_KIN"/>
    <property type="match status" value="1"/>
</dbReference>
<dbReference type="SUPFAM" id="SSF103190">
    <property type="entry name" value="Sensory domain-like"/>
    <property type="match status" value="1"/>
</dbReference>
<comment type="caution">
    <text evidence="15">The sequence shown here is derived from an EMBL/GenBank/DDBJ whole genome shotgun (WGS) entry which is preliminary data.</text>
</comment>
<keyword evidence="6" id="KW-0547">Nucleotide-binding</keyword>
<dbReference type="Gene3D" id="1.10.287.130">
    <property type="match status" value="1"/>
</dbReference>
<proteinExistence type="predicted"/>
<dbReference type="Pfam" id="PF02518">
    <property type="entry name" value="HATPase_c"/>
    <property type="match status" value="1"/>
</dbReference>
<dbReference type="Pfam" id="PF17203">
    <property type="entry name" value="sCache_3_2"/>
    <property type="match status" value="1"/>
</dbReference>
<dbReference type="InterPro" id="IPR000014">
    <property type="entry name" value="PAS"/>
</dbReference>
<evidence type="ECO:0000256" key="10">
    <source>
        <dbReference type="ARBA" id="ARBA00023012"/>
    </source>
</evidence>
<keyword evidence="11 13" id="KW-0472">Membrane</keyword>
<keyword evidence="10" id="KW-0902">Two-component regulatory system</keyword>
<evidence type="ECO:0000256" key="6">
    <source>
        <dbReference type="ARBA" id="ARBA00022741"/>
    </source>
</evidence>
<sequence length="575" mass="62897">MPPSNGCWTGRTPPRRCGRPRHGPIRSSGPTMRGSDAALSPPSRPSDAARLARLSVPPARWRRLRMWQRFFLSQVTVFTLLMLILAAVQYASLTSHTRQEFGDRALMLSRTIAATPTVKTYFTRPDVPLQIDPLLRQIQAEIGADFLVVGGRLGMRYAHPFPPALAQRISQGGGLDDVLVGGDPVEVGVQQFRDFIWGKAEIRDAEARVIGLVSTGFLLPTVQAGIARVMWGLLPWYGFGLLFALLSSLYLSGRLRRDLFDLEPDQISGLVSQHHAVLTALQDGVLVLDGHRVLLANPRALTYLQAGQVSELPPLPQLWPELHALLGRAGGESFQDRPGVWQRQPMLLTCYPLPGPQRLILFRERAEAVRLAEELTQTRQYVELLRSQTHEFTNRLHTVAGLMQIGRPELALQVIQREAGQAQHVSDSVAGIAPPRLAALLAGKIARARELGTDLQVDASSALADHWPEPVIDAVLLAAGNLIENAFDAVQGQPERRITVMLGEDAEGLQLEVRDSGPGLNPQHLQQPGFSTKGPGRGQGLSLIRQHLLGLGGQMEHLRTPEETVFIISIPAGGG</sequence>
<protein>
    <submittedName>
        <fullName evidence="15">Sensor histidine kinase</fullName>
    </submittedName>
</protein>
<dbReference type="GO" id="GO:0005524">
    <property type="term" value="F:ATP binding"/>
    <property type="evidence" value="ECO:0007669"/>
    <property type="project" value="UniProtKB-KW"/>
</dbReference>
<accession>A0A5C4Y1W6</accession>
<evidence type="ECO:0000256" key="3">
    <source>
        <dbReference type="ARBA" id="ARBA00022553"/>
    </source>
</evidence>
<dbReference type="InterPro" id="IPR029151">
    <property type="entry name" value="Sensor-like_sf"/>
</dbReference>
<reference evidence="15 16" key="1">
    <citation type="submission" date="2019-06" db="EMBL/GenBank/DDBJ databases">
        <title>Genome sequence of Deinococcus radiopugnans ATCC 19172.</title>
        <authorList>
            <person name="Maclea K.S."/>
            <person name="Maynard C.R."/>
        </authorList>
    </citation>
    <scope>NUCLEOTIDE SEQUENCE [LARGE SCALE GENOMIC DNA]</scope>
    <source>
        <strain evidence="15 16">ATCC 19172</strain>
    </source>
</reference>
<dbReference type="SUPFAM" id="SSF55874">
    <property type="entry name" value="ATPase domain of HSP90 chaperone/DNA topoisomerase II/histidine kinase"/>
    <property type="match status" value="1"/>
</dbReference>
<feature type="transmembrane region" description="Helical" evidence="13">
    <location>
        <begin position="70"/>
        <end position="91"/>
    </location>
</feature>